<feature type="domain" description="Integrase catalytic" evidence="7">
    <location>
        <begin position="428"/>
        <end position="592"/>
    </location>
</feature>
<dbReference type="NCBIfam" id="TIGR03047">
    <property type="entry name" value="PS_II_psb28"/>
    <property type="match status" value="1"/>
</dbReference>
<dbReference type="Proteomes" id="UP000436088">
    <property type="component" value="Unassembled WGS sequence"/>
</dbReference>
<dbReference type="GO" id="GO:0003676">
    <property type="term" value="F:nucleic acid binding"/>
    <property type="evidence" value="ECO:0007669"/>
    <property type="project" value="InterPro"/>
</dbReference>
<dbReference type="Pfam" id="PF07727">
    <property type="entry name" value="RVT_2"/>
    <property type="match status" value="1"/>
</dbReference>
<evidence type="ECO:0000313" key="9">
    <source>
        <dbReference type="Proteomes" id="UP000436088"/>
    </source>
</evidence>
<feature type="compositionally biased region" description="Polar residues" evidence="6">
    <location>
        <begin position="274"/>
        <end position="284"/>
    </location>
</feature>
<dbReference type="GO" id="GO:0046872">
    <property type="term" value="F:metal ion binding"/>
    <property type="evidence" value="ECO:0007669"/>
    <property type="project" value="UniProtKB-KW"/>
</dbReference>
<dbReference type="InterPro" id="IPR054722">
    <property type="entry name" value="PolX-like_BBD"/>
</dbReference>
<dbReference type="GO" id="GO:0006508">
    <property type="term" value="P:proteolysis"/>
    <property type="evidence" value="ECO:0007669"/>
    <property type="project" value="UniProtKB-KW"/>
</dbReference>
<comment type="caution">
    <text evidence="8">The sequence shown here is derived from an EMBL/GenBank/DDBJ whole genome shotgun (WGS) entry which is preliminary data.</text>
</comment>
<dbReference type="Pfam" id="PF00665">
    <property type="entry name" value="rve"/>
    <property type="match status" value="1"/>
</dbReference>
<keyword evidence="5" id="KW-0604">Photosystem II</keyword>
<dbReference type="Pfam" id="PF14223">
    <property type="entry name" value="Retrotran_gag_2"/>
    <property type="match status" value="1"/>
</dbReference>
<dbReference type="GO" id="GO:0015979">
    <property type="term" value="P:photosynthesis"/>
    <property type="evidence" value="ECO:0007669"/>
    <property type="project" value="UniProtKB-KW"/>
</dbReference>
<evidence type="ECO:0000256" key="2">
    <source>
        <dbReference type="ARBA" id="ARBA00022723"/>
    </source>
</evidence>
<dbReference type="InterPro" id="IPR012337">
    <property type="entry name" value="RNaseH-like_sf"/>
</dbReference>
<feature type="region of interest" description="Disordered" evidence="6">
    <location>
        <begin position="660"/>
        <end position="715"/>
    </location>
</feature>
<accession>A0A6A2Y4D7</accession>
<keyword evidence="4" id="KW-0378">Hydrolase</keyword>
<dbReference type="InterPro" id="IPR005610">
    <property type="entry name" value="PSII_Psb28_class-1"/>
</dbReference>
<dbReference type="InterPro" id="IPR001584">
    <property type="entry name" value="Integrase_cat-core"/>
</dbReference>
<dbReference type="PANTHER" id="PTHR42648">
    <property type="entry name" value="TRANSPOSASE, PUTATIVE-RELATED"/>
    <property type="match status" value="1"/>
</dbReference>
<dbReference type="EMBL" id="VEPZ02001628">
    <property type="protein sequence ID" value="KAE8665127.1"/>
    <property type="molecule type" value="Genomic_DNA"/>
</dbReference>
<dbReference type="InterPro" id="IPR038676">
    <property type="entry name" value="Psb28_c1_sf"/>
</dbReference>
<keyword evidence="1" id="KW-0645">Protease</keyword>
<dbReference type="Pfam" id="PF22936">
    <property type="entry name" value="Pol_BBD"/>
    <property type="match status" value="1"/>
</dbReference>
<dbReference type="Pfam" id="PF25597">
    <property type="entry name" value="SH3_retrovirus"/>
    <property type="match status" value="1"/>
</dbReference>
<dbReference type="Pfam" id="PF13976">
    <property type="entry name" value="gag_pre-integrs"/>
    <property type="match status" value="1"/>
</dbReference>
<dbReference type="InterPro" id="IPR057670">
    <property type="entry name" value="SH3_retrovirus"/>
</dbReference>
<evidence type="ECO:0000256" key="5">
    <source>
        <dbReference type="RuleBase" id="RU003509"/>
    </source>
</evidence>
<reference evidence="8" key="1">
    <citation type="submission" date="2019-09" db="EMBL/GenBank/DDBJ databases">
        <title>Draft genome information of white flower Hibiscus syriacus.</title>
        <authorList>
            <person name="Kim Y.-M."/>
        </authorList>
    </citation>
    <scope>NUCLEOTIDE SEQUENCE [LARGE SCALE GENOMIC DNA]</scope>
    <source>
        <strain evidence="8">YM2019G1</strain>
    </source>
</reference>
<sequence>MECQQSANSLWIGRSLRVARSLLSPATWNSNKCRPLVLMFKPKIQFVQGTNEQTIPDVKLTKSRDGTNGMAIFRFDQPSVFDSSGEIGDITGFYMIDEEGVLQSVDVNAKFMNGKPAGTEAKYIMRTLPECDMFGYPPTYDAILRKDGCLASISERPVDFTDDNKWIEMDGNAMANFHLALADEVLSSIEEKKTAKEIWDHLTKLYEATSLHNKIFLKRKLYTLRMPESTSVTEHLNTLNTLFSELTSLSCKIGEQERVLLFYKKKIGARTMKTTSKSATSRSVDNNDNDEREINRTWPKQQSQTCCNDHALEIVGVGTIKLKMYDGIIKVVRDVRHVKGLKKNLLSYGLLDNNASKIETRKGIMKVFRGALVVLKGEKITTNWYMLKGETLVEAEASVASCSSDLAMLWHQKLGHMSKQGMKVLVEQKILPGLTMVSLTLCEHCITSGAKYFVSFIDDYSRRCWVYPIKKKSDVFSTFKIFKARVELDSGNKIKCFRTYNGGEYTSEEFDDFCRKEGIKRQFTVANTPQQNGVAERMNRTLLERTRAMLRDAGLEKSFWAAAVNTACYLVNRAPSTAIELKTPMEMWTGKPADFSNLHIFGSIVYVMYNSQEISKLDPKSRKCKFLGYADGVKGYRLWDPTARKVIISRDVIFVEDKLQRKEDDDSTEKSETTQINVEKEFEQGDSSEAEPTHDEQEPESPEAPTTRQSDRVRRRPNWHSDYVIEGNIAYCLLTEDGRKPIGNKWVFKIKRNGDDQVERYRARLVVKGYAQKEGIDFNEIFSPVVRITTVRVVLAMCATLDLHLEKLDVKTAFLHGNLEEEIYMLQPEGFEEKEKKNLVCRLNKSLYGLKQAPRCWYKRFDSFIMRLGYNRLNADTCAYFKMSGDNDFVILLLYVDDMLVAGPNKDHIEELKAQLAREFEMKDLGSANKILGMQIHRDRSNRKIWLSQKNYLKKILSRFNMQDLGSLMFAMICTRPDIAQAVGVVSRYMANPGKEHWNISVVATSTIEAEYVAATQASKEAIWLKMLLEELGHNQEYVFMFCDSQSALHLARNPAFHSRTKHIRVQYHFIREKVEEGTVDMQKIHTKDNIADFMTKAINADKFTWCRSSCGLSET</sequence>
<keyword evidence="3" id="KW-0064">Aspartyl protease</keyword>
<dbReference type="Pfam" id="PF03912">
    <property type="entry name" value="Psb28"/>
    <property type="match status" value="1"/>
</dbReference>
<dbReference type="SUPFAM" id="SSF53098">
    <property type="entry name" value="Ribonuclease H-like"/>
    <property type="match status" value="1"/>
</dbReference>
<dbReference type="Gene3D" id="2.40.30.220">
    <property type="entry name" value="Photosystem II Psb28"/>
    <property type="match status" value="1"/>
</dbReference>
<dbReference type="SUPFAM" id="SSF56672">
    <property type="entry name" value="DNA/RNA polymerases"/>
    <property type="match status" value="1"/>
</dbReference>
<dbReference type="Gene3D" id="3.30.420.10">
    <property type="entry name" value="Ribonuclease H-like superfamily/Ribonuclease H"/>
    <property type="match status" value="1"/>
</dbReference>
<evidence type="ECO:0000256" key="1">
    <source>
        <dbReference type="ARBA" id="ARBA00022670"/>
    </source>
</evidence>
<dbReference type="GO" id="GO:0004190">
    <property type="term" value="F:aspartic-type endopeptidase activity"/>
    <property type="evidence" value="ECO:0007669"/>
    <property type="project" value="UniProtKB-KW"/>
</dbReference>
<proteinExistence type="inferred from homology"/>
<keyword evidence="2" id="KW-0479">Metal-binding</keyword>
<keyword evidence="5" id="KW-0602">Photosynthesis</keyword>
<feature type="compositionally biased region" description="Basic and acidic residues" evidence="6">
    <location>
        <begin position="660"/>
        <end position="683"/>
    </location>
</feature>
<name>A0A6A2Y4D7_HIBSY</name>
<dbReference type="GO" id="GO:0015074">
    <property type="term" value="P:DNA integration"/>
    <property type="evidence" value="ECO:0007669"/>
    <property type="project" value="InterPro"/>
</dbReference>
<dbReference type="CDD" id="cd09272">
    <property type="entry name" value="RNase_HI_RT_Ty1"/>
    <property type="match status" value="1"/>
</dbReference>
<dbReference type="InterPro" id="IPR039537">
    <property type="entry name" value="Retrotran_Ty1/copia-like"/>
</dbReference>
<evidence type="ECO:0000313" key="8">
    <source>
        <dbReference type="EMBL" id="KAE8665127.1"/>
    </source>
</evidence>
<gene>
    <name evidence="8" type="ORF">F3Y22_tig00112673pilonHSYRG00046</name>
</gene>
<feature type="region of interest" description="Disordered" evidence="6">
    <location>
        <begin position="274"/>
        <end position="302"/>
    </location>
</feature>
<evidence type="ECO:0000256" key="3">
    <source>
        <dbReference type="ARBA" id="ARBA00022750"/>
    </source>
</evidence>
<dbReference type="InterPro" id="IPR036397">
    <property type="entry name" value="RNaseH_sf"/>
</dbReference>
<dbReference type="InterPro" id="IPR043502">
    <property type="entry name" value="DNA/RNA_pol_sf"/>
</dbReference>
<dbReference type="InterPro" id="IPR025724">
    <property type="entry name" value="GAG-pre-integrase_dom"/>
</dbReference>
<keyword evidence="9" id="KW-1185">Reference proteome</keyword>
<dbReference type="PROSITE" id="PS50994">
    <property type="entry name" value="INTEGRASE"/>
    <property type="match status" value="1"/>
</dbReference>
<dbReference type="GO" id="GO:0009654">
    <property type="term" value="C:photosystem II oxygen evolving complex"/>
    <property type="evidence" value="ECO:0007669"/>
    <property type="project" value="InterPro"/>
</dbReference>
<protein>
    <recommendedName>
        <fullName evidence="5">Photosystem II reaction center Psb28 protein</fullName>
    </recommendedName>
</protein>
<dbReference type="PANTHER" id="PTHR42648:SF28">
    <property type="entry name" value="TRANSPOSON-ENCODED PROTEIN WITH RIBONUCLEASE H-LIKE AND RETROVIRUS ZINC FINGER-LIKE DOMAINS"/>
    <property type="match status" value="1"/>
</dbReference>
<evidence type="ECO:0000256" key="6">
    <source>
        <dbReference type="SAM" id="MobiDB-lite"/>
    </source>
</evidence>
<organism evidence="8 9">
    <name type="scientific">Hibiscus syriacus</name>
    <name type="common">Rose of Sharon</name>
    <dbReference type="NCBI Taxonomy" id="106335"/>
    <lineage>
        <taxon>Eukaryota</taxon>
        <taxon>Viridiplantae</taxon>
        <taxon>Streptophyta</taxon>
        <taxon>Embryophyta</taxon>
        <taxon>Tracheophyta</taxon>
        <taxon>Spermatophyta</taxon>
        <taxon>Magnoliopsida</taxon>
        <taxon>eudicotyledons</taxon>
        <taxon>Gunneridae</taxon>
        <taxon>Pentapetalae</taxon>
        <taxon>rosids</taxon>
        <taxon>malvids</taxon>
        <taxon>Malvales</taxon>
        <taxon>Malvaceae</taxon>
        <taxon>Malvoideae</taxon>
        <taxon>Hibiscus</taxon>
    </lineage>
</organism>
<dbReference type="InterPro" id="IPR013103">
    <property type="entry name" value="RVT_2"/>
</dbReference>
<dbReference type="AlphaFoldDB" id="A0A6A2Y4D7"/>
<evidence type="ECO:0000259" key="7">
    <source>
        <dbReference type="PROSITE" id="PS50994"/>
    </source>
</evidence>
<comment type="similarity">
    <text evidence="5">Belongs to the Psb28 family.</text>
</comment>
<evidence type="ECO:0000256" key="4">
    <source>
        <dbReference type="ARBA" id="ARBA00022801"/>
    </source>
</evidence>